<dbReference type="EMBL" id="LSDN01000028">
    <property type="protein sequence ID" value="KXB79326.1"/>
    <property type="molecule type" value="Genomic_DNA"/>
</dbReference>
<sequence length="54" mass="6129">MSCYSLCEIPTLIFLTVPVSQRPAAIQKESFILGYWVNIFSATCLQLRLLGVFF</sequence>
<reference evidence="1 2" key="1">
    <citation type="submission" date="2016-01" db="EMBL/GenBank/DDBJ databases">
        <authorList>
            <person name="Mitreva M."/>
            <person name="Pepin K.H."/>
            <person name="Mihindukulasuriya K.A."/>
            <person name="Fulton R."/>
            <person name="Fronick C."/>
            <person name="O'Laughlin M."/>
            <person name="Miner T."/>
            <person name="Herter B."/>
            <person name="Rosa B.A."/>
            <person name="Cordes M."/>
            <person name="Tomlinson C."/>
            <person name="Wollam A."/>
            <person name="Palsikar V.B."/>
            <person name="Mardis E.R."/>
            <person name="Wilson R.K."/>
        </authorList>
    </citation>
    <scope>NUCLEOTIDE SEQUENCE [LARGE SCALE GENOMIC DNA]</scope>
    <source>
        <strain evidence="1 2">DNF00696</strain>
    </source>
</reference>
<accession>A0AB34WX68</accession>
<gene>
    <name evidence="1" type="ORF">HMPREF1862_01949</name>
</gene>
<comment type="caution">
    <text evidence="1">The sequence shown here is derived from an EMBL/GenBank/DDBJ whole genome shotgun (WGS) entry which is preliminary data.</text>
</comment>
<organism evidence="1 2">
    <name type="scientific">Varibaculum cambriense</name>
    <dbReference type="NCBI Taxonomy" id="184870"/>
    <lineage>
        <taxon>Bacteria</taxon>
        <taxon>Bacillati</taxon>
        <taxon>Actinomycetota</taxon>
        <taxon>Actinomycetes</taxon>
        <taxon>Actinomycetales</taxon>
        <taxon>Actinomycetaceae</taxon>
        <taxon>Varibaculum</taxon>
    </lineage>
</organism>
<evidence type="ECO:0000313" key="2">
    <source>
        <dbReference type="Proteomes" id="UP000070572"/>
    </source>
</evidence>
<dbReference type="AlphaFoldDB" id="A0AB34WX68"/>
<name>A0AB34WX68_9ACTO</name>
<evidence type="ECO:0000313" key="1">
    <source>
        <dbReference type="EMBL" id="KXB79326.1"/>
    </source>
</evidence>
<proteinExistence type="predicted"/>
<dbReference type="Proteomes" id="UP000070572">
    <property type="component" value="Unassembled WGS sequence"/>
</dbReference>
<protein>
    <submittedName>
        <fullName evidence="1">Uncharacterized protein</fullName>
    </submittedName>
</protein>